<proteinExistence type="predicted"/>
<dbReference type="OrthoDB" id="2689188at2759"/>
<dbReference type="InParanoid" id="A0A0D0DWF3"/>
<feature type="domain" description="HTH La-type RNA-binding" evidence="4">
    <location>
        <begin position="1"/>
        <end position="59"/>
    </location>
</feature>
<evidence type="ECO:0000256" key="1">
    <source>
        <dbReference type="ARBA" id="ARBA00022884"/>
    </source>
</evidence>
<organism evidence="5 6">
    <name type="scientific">Paxillus rubicundulus Ve08.2h10</name>
    <dbReference type="NCBI Taxonomy" id="930991"/>
    <lineage>
        <taxon>Eukaryota</taxon>
        <taxon>Fungi</taxon>
        <taxon>Dikarya</taxon>
        <taxon>Basidiomycota</taxon>
        <taxon>Agaricomycotina</taxon>
        <taxon>Agaricomycetes</taxon>
        <taxon>Agaricomycetidae</taxon>
        <taxon>Boletales</taxon>
        <taxon>Paxilineae</taxon>
        <taxon>Paxillaceae</taxon>
        <taxon>Paxillus</taxon>
    </lineage>
</organism>
<keyword evidence="1 2" id="KW-0694">RNA-binding</keyword>
<evidence type="ECO:0000256" key="3">
    <source>
        <dbReference type="SAM" id="MobiDB-lite"/>
    </source>
</evidence>
<reference evidence="5 6" key="1">
    <citation type="submission" date="2014-04" db="EMBL/GenBank/DDBJ databases">
        <authorList>
            <consortium name="DOE Joint Genome Institute"/>
            <person name="Kuo A."/>
            <person name="Kohler A."/>
            <person name="Jargeat P."/>
            <person name="Nagy L.G."/>
            <person name="Floudas D."/>
            <person name="Copeland A."/>
            <person name="Barry K.W."/>
            <person name="Cichocki N."/>
            <person name="Veneault-Fourrey C."/>
            <person name="LaButti K."/>
            <person name="Lindquist E.A."/>
            <person name="Lipzen A."/>
            <person name="Lundell T."/>
            <person name="Morin E."/>
            <person name="Murat C."/>
            <person name="Sun H."/>
            <person name="Tunlid A."/>
            <person name="Henrissat B."/>
            <person name="Grigoriev I.V."/>
            <person name="Hibbett D.S."/>
            <person name="Martin F."/>
            <person name="Nordberg H.P."/>
            <person name="Cantor M.N."/>
            <person name="Hua S.X."/>
        </authorList>
    </citation>
    <scope>NUCLEOTIDE SEQUENCE [LARGE SCALE GENOMIC DNA]</scope>
    <source>
        <strain evidence="5 6">Ve08.2h10</strain>
    </source>
</reference>
<reference evidence="6" key="2">
    <citation type="submission" date="2015-01" db="EMBL/GenBank/DDBJ databases">
        <title>Evolutionary Origins and Diversification of the Mycorrhizal Mutualists.</title>
        <authorList>
            <consortium name="DOE Joint Genome Institute"/>
            <consortium name="Mycorrhizal Genomics Consortium"/>
            <person name="Kohler A."/>
            <person name="Kuo A."/>
            <person name="Nagy L.G."/>
            <person name="Floudas D."/>
            <person name="Copeland A."/>
            <person name="Barry K.W."/>
            <person name="Cichocki N."/>
            <person name="Veneault-Fourrey C."/>
            <person name="LaButti K."/>
            <person name="Lindquist E.A."/>
            <person name="Lipzen A."/>
            <person name="Lundell T."/>
            <person name="Morin E."/>
            <person name="Murat C."/>
            <person name="Riley R."/>
            <person name="Ohm R."/>
            <person name="Sun H."/>
            <person name="Tunlid A."/>
            <person name="Henrissat B."/>
            <person name="Grigoriev I.V."/>
            <person name="Hibbett D.S."/>
            <person name="Martin F."/>
        </authorList>
    </citation>
    <scope>NUCLEOTIDE SEQUENCE [LARGE SCALE GENOMIC DNA]</scope>
    <source>
        <strain evidence="6">Ve08.2h10</strain>
    </source>
</reference>
<dbReference type="SMART" id="SM00715">
    <property type="entry name" value="LA"/>
    <property type="match status" value="1"/>
</dbReference>
<name>A0A0D0DWF3_9AGAM</name>
<evidence type="ECO:0000313" key="6">
    <source>
        <dbReference type="Proteomes" id="UP000054538"/>
    </source>
</evidence>
<dbReference type="EMBL" id="KN825123">
    <property type="protein sequence ID" value="KIK94196.1"/>
    <property type="molecule type" value="Genomic_DNA"/>
</dbReference>
<dbReference type="AlphaFoldDB" id="A0A0D0DWF3"/>
<dbReference type="GO" id="GO:0003723">
    <property type="term" value="F:RNA binding"/>
    <property type="evidence" value="ECO:0007669"/>
    <property type="project" value="UniProtKB-UniRule"/>
</dbReference>
<keyword evidence="6" id="KW-1185">Reference proteome</keyword>
<evidence type="ECO:0000259" key="4">
    <source>
        <dbReference type="PROSITE" id="PS50961"/>
    </source>
</evidence>
<dbReference type="Gene3D" id="1.10.10.10">
    <property type="entry name" value="Winged helix-like DNA-binding domain superfamily/Winged helix DNA-binding domain"/>
    <property type="match status" value="1"/>
</dbReference>
<evidence type="ECO:0000256" key="2">
    <source>
        <dbReference type="PROSITE-ProRule" id="PRU00332"/>
    </source>
</evidence>
<dbReference type="PROSITE" id="PS50961">
    <property type="entry name" value="HTH_LA"/>
    <property type="match status" value="1"/>
</dbReference>
<dbReference type="HOGENOM" id="CLU_1928875_0_0_1"/>
<dbReference type="SUPFAM" id="SSF46785">
    <property type="entry name" value="Winged helix' DNA-binding domain"/>
    <property type="match status" value="1"/>
</dbReference>
<dbReference type="STRING" id="930991.A0A0D0DWF3"/>
<protein>
    <recommendedName>
        <fullName evidence="4">HTH La-type RNA-binding domain-containing protein</fullName>
    </recommendedName>
</protein>
<accession>A0A0D0DWF3</accession>
<dbReference type="InterPro" id="IPR006630">
    <property type="entry name" value="La_HTH"/>
</dbReference>
<evidence type="ECO:0000313" key="5">
    <source>
        <dbReference type="EMBL" id="KIK94196.1"/>
    </source>
</evidence>
<gene>
    <name evidence="5" type="ORF">PAXRUDRAFT_143379</name>
</gene>
<sequence>MDNKGWIPIILLASFKRIQQLTTDIDLVRDVLGMSSVVEVRDDWVRMAGRHWELFVLPNAPKSVVDPGEPPAVHLVTQGPTQVVSQGHSETEAEGDPEDCDGEDDDDEDIVFVIGEEAEGSWMPEPK</sequence>
<dbReference type="Proteomes" id="UP000054538">
    <property type="component" value="Unassembled WGS sequence"/>
</dbReference>
<feature type="region of interest" description="Disordered" evidence="3">
    <location>
        <begin position="80"/>
        <end position="108"/>
    </location>
</feature>
<dbReference type="InterPro" id="IPR036388">
    <property type="entry name" value="WH-like_DNA-bd_sf"/>
</dbReference>
<feature type="compositionally biased region" description="Acidic residues" evidence="3">
    <location>
        <begin position="92"/>
        <end position="108"/>
    </location>
</feature>
<dbReference type="InterPro" id="IPR036390">
    <property type="entry name" value="WH_DNA-bd_sf"/>
</dbReference>